<evidence type="ECO:0000256" key="7">
    <source>
        <dbReference type="ARBA" id="ARBA00022490"/>
    </source>
</evidence>
<dbReference type="Pfam" id="PF02873">
    <property type="entry name" value="MurB_C"/>
    <property type="match status" value="1"/>
</dbReference>
<dbReference type="Gene3D" id="3.30.465.10">
    <property type="match status" value="1"/>
</dbReference>
<dbReference type="InterPro" id="IPR016166">
    <property type="entry name" value="FAD-bd_PCMH"/>
</dbReference>
<evidence type="ECO:0000313" key="21">
    <source>
        <dbReference type="EMBL" id="SFO40044.1"/>
    </source>
</evidence>
<dbReference type="GO" id="GO:0008360">
    <property type="term" value="P:regulation of cell shape"/>
    <property type="evidence" value="ECO:0007669"/>
    <property type="project" value="UniProtKB-KW"/>
</dbReference>
<evidence type="ECO:0000256" key="10">
    <source>
        <dbReference type="ARBA" id="ARBA00022827"/>
    </source>
</evidence>
<comment type="function">
    <text evidence="2 19">Cell wall formation.</text>
</comment>
<evidence type="ECO:0000256" key="19">
    <source>
        <dbReference type="HAMAP-Rule" id="MF_00037"/>
    </source>
</evidence>
<keyword evidence="9 19" id="KW-0285">Flavoprotein</keyword>
<organism evidence="21 22">
    <name type="scientific">Algoriphagus ornithinivorans</name>
    <dbReference type="NCBI Taxonomy" id="226506"/>
    <lineage>
        <taxon>Bacteria</taxon>
        <taxon>Pseudomonadati</taxon>
        <taxon>Bacteroidota</taxon>
        <taxon>Cytophagia</taxon>
        <taxon>Cytophagales</taxon>
        <taxon>Cyclobacteriaceae</taxon>
        <taxon>Algoriphagus</taxon>
    </lineage>
</organism>
<keyword evidence="14 19" id="KW-0560">Oxidoreductase</keyword>
<accession>A0A1I5GVG5</accession>
<protein>
    <recommendedName>
        <fullName evidence="6 19">UDP-N-acetylenolpyruvoylglucosamine reductase</fullName>
        <ecNumber evidence="5 19">1.3.1.98</ecNumber>
    </recommendedName>
    <alternativeName>
        <fullName evidence="17 19">UDP-N-acetylmuramate dehydrogenase</fullName>
    </alternativeName>
</protein>
<keyword evidence="10 19" id="KW-0274">FAD</keyword>
<dbReference type="InterPro" id="IPR011601">
    <property type="entry name" value="MurB_C"/>
</dbReference>
<name>A0A1I5GVG5_9BACT</name>
<gene>
    <name evidence="19" type="primary">murB</name>
    <name evidence="21" type="ORF">SAMN04488519_10695</name>
</gene>
<dbReference type="RefSeq" id="WP_091653920.1">
    <property type="nucleotide sequence ID" value="NZ_FOVW01000006.1"/>
</dbReference>
<dbReference type="STRING" id="226506.SAMN04488519_10695"/>
<evidence type="ECO:0000313" key="22">
    <source>
        <dbReference type="Proteomes" id="UP000199564"/>
    </source>
</evidence>
<evidence type="ECO:0000256" key="13">
    <source>
        <dbReference type="ARBA" id="ARBA00022984"/>
    </source>
</evidence>
<dbReference type="Gene3D" id="3.30.43.10">
    <property type="entry name" value="Uridine Diphospho-n-acetylenolpyruvylglucosamine Reductase, domain 2"/>
    <property type="match status" value="1"/>
</dbReference>
<evidence type="ECO:0000256" key="11">
    <source>
        <dbReference type="ARBA" id="ARBA00022857"/>
    </source>
</evidence>
<evidence type="ECO:0000259" key="20">
    <source>
        <dbReference type="PROSITE" id="PS51387"/>
    </source>
</evidence>
<dbReference type="Gene3D" id="3.90.78.10">
    <property type="entry name" value="UDP-N-acetylenolpyruvoylglucosamine reductase, C-terminal domain"/>
    <property type="match status" value="1"/>
</dbReference>
<keyword evidence="8 19" id="KW-0132">Cell division</keyword>
<keyword evidence="13 19" id="KW-0573">Peptidoglycan synthesis</keyword>
<evidence type="ECO:0000256" key="1">
    <source>
        <dbReference type="ARBA" id="ARBA00001974"/>
    </source>
</evidence>
<evidence type="ECO:0000256" key="4">
    <source>
        <dbReference type="ARBA" id="ARBA00004752"/>
    </source>
</evidence>
<dbReference type="InterPro" id="IPR016169">
    <property type="entry name" value="FAD-bd_PCMH_sub2"/>
</dbReference>
<reference evidence="22" key="1">
    <citation type="submission" date="2016-10" db="EMBL/GenBank/DDBJ databases">
        <authorList>
            <person name="Varghese N."/>
            <person name="Submissions S."/>
        </authorList>
    </citation>
    <scope>NUCLEOTIDE SEQUENCE [LARGE SCALE GENOMIC DNA]</scope>
    <source>
        <strain evidence="22">DSM 15282</strain>
    </source>
</reference>
<dbReference type="NCBIfam" id="NF010478">
    <property type="entry name" value="PRK13903.1"/>
    <property type="match status" value="1"/>
</dbReference>
<evidence type="ECO:0000256" key="14">
    <source>
        <dbReference type="ARBA" id="ARBA00023002"/>
    </source>
</evidence>
<comment type="catalytic activity">
    <reaction evidence="18 19">
        <text>UDP-N-acetyl-alpha-D-muramate + NADP(+) = UDP-N-acetyl-3-O-(1-carboxyvinyl)-alpha-D-glucosamine + NADPH + H(+)</text>
        <dbReference type="Rhea" id="RHEA:12248"/>
        <dbReference type="ChEBI" id="CHEBI:15378"/>
        <dbReference type="ChEBI" id="CHEBI:57783"/>
        <dbReference type="ChEBI" id="CHEBI:58349"/>
        <dbReference type="ChEBI" id="CHEBI:68483"/>
        <dbReference type="ChEBI" id="CHEBI:70757"/>
        <dbReference type="EC" id="1.3.1.98"/>
    </reaction>
</comment>
<comment type="similarity">
    <text evidence="19">Belongs to the MurB family.</text>
</comment>
<evidence type="ECO:0000256" key="18">
    <source>
        <dbReference type="ARBA" id="ARBA00048914"/>
    </source>
</evidence>
<evidence type="ECO:0000256" key="15">
    <source>
        <dbReference type="ARBA" id="ARBA00023306"/>
    </source>
</evidence>
<evidence type="ECO:0000256" key="2">
    <source>
        <dbReference type="ARBA" id="ARBA00003921"/>
    </source>
</evidence>
<evidence type="ECO:0000256" key="12">
    <source>
        <dbReference type="ARBA" id="ARBA00022960"/>
    </source>
</evidence>
<dbReference type="HAMAP" id="MF_00037">
    <property type="entry name" value="MurB"/>
    <property type="match status" value="1"/>
</dbReference>
<dbReference type="EMBL" id="FOVW01000006">
    <property type="protein sequence ID" value="SFO40044.1"/>
    <property type="molecule type" value="Genomic_DNA"/>
</dbReference>
<keyword evidence="7 19" id="KW-0963">Cytoplasm</keyword>
<evidence type="ECO:0000256" key="3">
    <source>
        <dbReference type="ARBA" id="ARBA00004496"/>
    </source>
</evidence>
<evidence type="ECO:0000256" key="17">
    <source>
        <dbReference type="ARBA" id="ARBA00031026"/>
    </source>
</evidence>
<dbReference type="InterPro" id="IPR003170">
    <property type="entry name" value="MurB"/>
</dbReference>
<dbReference type="EC" id="1.3.1.98" evidence="5 19"/>
<keyword evidence="15 19" id="KW-0131">Cell cycle</keyword>
<dbReference type="PANTHER" id="PTHR21071:SF4">
    <property type="entry name" value="UDP-N-ACETYLENOLPYRUVOYLGLUCOSAMINE REDUCTASE"/>
    <property type="match status" value="1"/>
</dbReference>
<dbReference type="GO" id="GO:0051301">
    <property type="term" value="P:cell division"/>
    <property type="evidence" value="ECO:0007669"/>
    <property type="project" value="UniProtKB-KW"/>
</dbReference>
<dbReference type="Pfam" id="PF01565">
    <property type="entry name" value="FAD_binding_4"/>
    <property type="match status" value="1"/>
</dbReference>
<dbReference type="GO" id="GO:0009252">
    <property type="term" value="P:peptidoglycan biosynthetic process"/>
    <property type="evidence" value="ECO:0007669"/>
    <property type="project" value="UniProtKB-UniRule"/>
</dbReference>
<keyword evidence="11 19" id="KW-0521">NADP</keyword>
<evidence type="ECO:0000256" key="9">
    <source>
        <dbReference type="ARBA" id="ARBA00022630"/>
    </source>
</evidence>
<dbReference type="NCBIfam" id="TIGR00179">
    <property type="entry name" value="murB"/>
    <property type="match status" value="1"/>
</dbReference>
<evidence type="ECO:0000256" key="6">
    <source>
        <dbReference type="ARBA" id="ARBA00015188"/>
    </source>
</evidence>
<comment type="pathway">
    <text evidence="4 19">Cell wall biogenesis; peptidoglycan biosynthesis.</text>
</comment>
<dbReference type="GO" id="GO:0071949">
    <property type="term" value="F:FAD binding"/>
    <property type="evidence" value="ECO:0007669"/>
    <property type="project" value="InterPro"/>
</dbReference>
<dbReference type="PROSITE" id="PS51387">
    <property type="entry name" value="FAD_PCMH"/>
    <property type="match status" value="1"/>
</dbReference>
<evidence type="ECO:0000256" key="8">
    <source>
        <dbReference type="ARBA" id="ARBA00022618"/>
    </source>
</evidence>
<dbReference type="GO" id="GO:0005829">
    <property type="term" value="C:cytosol"/>
    <property type="evidence" value="ECO:0007669"/>
    <property type="project" value="TreeGrafter"/>
</dbReference>
<evidence type="ECO:0000256" key="16">
    <source>
        <dbReference type="ARBA" id="ARBA00023316"/>
    </source>
</evidence>
<dbReference type="SUPFAM" id="SSF56194">
    <property type="entry name" value="Uridine diphospho-N-Acetylenolpyruvylglucosamine reductase, MurB, C-terminal domain"/>
    <property type="match status" value="1"/>
</dbReference>
<feature type="domain" description="FAD-binding PCMH-type" evidence="20">
    <location>
        <begin position="16"/>
        <end position="188"/>
    </location>
</feature>
<dbReference type="Proteomes" id="UP000199564">
    <property type="component" value="Unassembled WGS sequence"/>
</dbReference>
<dbReference type="UniPathway" id="UPA00219"/>
<dbReference type="GO" id="GO:0008762">
    <property type="term" value="F:UDP-N-acetylmuramate dehydrogenase activity"/>
    <property type="evidence" value="ECO:0007669"/>
    <property type="project" value="UniProtKB-UniRule"/>
</dbReference>
<dbReference type="PANTHER" id="PTHR21071">
    <property type="entry name" value="UDP-N-ACETYLENOLPYRUVOYLGLUCOSAMINE REDUCTASE"/>
    <property type="match status" value="1"/>
</dbReference>
<dbReference type="InterPro" id="IPR006094">
    <property type="entry name" value="Oxid_FAD_bind_N"/>
</dbReference>
<dbReference type="AlphaFoldDB" id="A0A1I5GVG5"/>
<dbReference type="GO" id="GO:0071555">
    <property type="term" value="P:cell wall organization"/>
    <property type="evidence" value="ECO:0007669"/>
    <property type="project" value="UniProtKB-KW"/>
</dbReference>
<keyword evidence="22" id="KW-1185">Reference proteome</keyword>
<keyword evidence="12 19" id="KW-0133">Cell shape</keyword>
<comment type="cofactor">
    <cofactor evidence="1 19">
        <name>FAD</name>
        <dbReference type="ChEBI" id="CHEBI:57692"/>
    </cofactor>
</comment>
<dbReference type="InterPro" id="IPR036635">
    <property type="entry name" value="MurB_C_sf"/>
</dbReference>
<comment type="subcellular location">
    <subcellularLocation>
        <location evidence="3 19">Cytoplasm</location>
    </subcellularLocation>
</comment>
<feature type="active site" description="Proton donor" evidence="19">
    <location>
        <position position="238"/>
    </location>
</feature>
<dbReference type="NCBIfam" id="NF000755">
    <property type="entry name" value="PRK00046.1"/>
    <property type="match status" value="1"/>
</dbReference>
<dbReference type="InterPro" id="IPR016167">
    <property type="entry name" value="FAD-bd_PCMH_sub1"/>
</dbReference>
<feature type="active site" evidence="19">
    <location>
        <position position="164"/>
    </location>
</feature>
<evidence type="ECO:0000256" key="5">
    <source>
        <dbReference type="ARBA" id="ARBA00012518"/>
    </source>
</evidence>
<proteinExistence type="inferred from homology"/>
<sequence>MKIQENISLQPYNTFGIDKKARFFVIVSSISDLKEALAYAKRNELKTIFLGGGSNILLTEDLDALIIKIEIKGIELLKETEDHVLVEVGAGENWHEWVLYTIQNDWAGIENLSLIPGTVGASPMQNIGAYGVELKDVFHSLKALNRSTGEVETFDAEQCEFGYRESVFKHKLKDAYVICYVKFQLSKKPVFHTEYGIIRNVLAEKGVRDLSIKAISDAVIAIRQSKLPDPKKIGNAGSFFKNPTIDLEFFEKLKSEFPEIPAYPVPEGMKLAAGWLIEKAGWKGKRIGNIGVHDKQALVLVNHGNGDGKAIAELSKEIRDSVREKFGVELHPEVNFL</sequence>
<dbReference type="SUPFAM" id="SSF56176">
    <property type="entry name" value="FAD-binding/transporter-associated domain-like"/>
    <property type="match status" value="1"/>
</dbReference>
<keyword evidence="16 19" id="KW-0961">Cell wall biogenesis/degradation</keyword>
<dbReference type="InterPro" id="IPR036318">
    <property type="entry name" value="FAD-bd_PCMH-like_sf"/>
</dbReference>
<feature type="active site" evidence="19">
    <location>
        <position position="333"/>
    </location>
</feature>